<feature type="domain" description="ABC transporter" evidence="3">
    <location>
        <begin position="19"/>
        <end position="225"/>
    </location>
</feature>
<keyword evidence="5" id="KW-1185">Reference proteome</keyword>
<proteinExistence type="predicted"/>
<dbReference type="Proteomes" id="UP001278571">
    <property type="component" value="Unassembled WGS sequence"/>
</dbReference>
<keyword evidence="2 4" id="KW-0067">ATP-binding</keyword>
<dbReference type="PANTHER" id="PTHR43038:SF7">
    <property type="entry name" value="ABC TRANSPORT SYSTEM ATP-BINDING PROTEIN"/>
    <property type="match status" value="1"/>
</dbReference>
<dbReference type="Pfam" id="PF00005">
    <property type="entry name" value="ABC_tran"/>
    <property type="match status" value="1"/>
</dbReference>
<dbReference type="InterPro" id="IPR027417">
    <property type="entry name" value="P-loop_NTPase"/>
</dbReference>
<gene>
    <name evidence="4" type="ORF">R2363_30175</name>
</gene>
<reference evidence="4 5" key="1">
    <citation type="submission" date="2023-10" db="EMBL/GenBank/DDBJ databases">
        <authorList>
            <person name="Wang X.X."/>
        </authorList>
    </citation>
    <scope>NUCLEOTIDE SEQUENCE [LARGE SCALE GENOMIC DNA]</scope>
    <source>
        <strain evidence="4 5">NBRC 12816</strain>
    </source>
</reference>
<dbReference type="Gene3D" id="3.40.50.300">
    <property type="entry name" value="P-loop containing nucleotide triphosphate hydrolases"/>
    <property type="match status" value="1"/>
</dbReference>
<dbReference type="RefSeq" id="WP_319012598.1">
    <property type="nucleotide sequence ID" value="NZ_JAWJZF010000492.1"/>
</dbReference>
<accession>A0ABU4KF83</accession>
<evidence type="ECO:0000256" key="1">
    <source>
        <dbReference type="ARBA" id="ARBA00022741"/>
    </source>
</evidence>
<keyword evidence="1" id="KW-0547">Nucleotide-binding</keyword>
<dbReference type="InterPro" id="IPR003593">
    <property type="entry name" value="AAA+_ATPase"/>
</dbReference>
<dbReference type="PROSITE" id="PS50893">
    <property type="entry name" value="ABC_TRANSPORTER_2"/>
    <property type="match status" value="1"/>
</dbReference>
<evidence type="ECO:0000313" key="5">
    <source>
        <dbReference type="Proteomes" id="UP001278571"/>
    </source>
</evidence>
<dbReference type="SUPFAM" id="SSF52540">
    <property type="entry name" value="P-loop containing nucleoside triphosphate hydrolases"/>
    <property type="match status" value="1"/>
</dbReference>
<evidence type="ECO:0000313" key="4">
    <source>
        <dbReference type="EMBL" id="MDX2296433.1"/>
    </source>
</evidence>
<comment type="caution">
    <text evidence="4">The sequence shown here is derived from an EMBL/GenBank/DDBJ whole genome shotgun (WGS) entry which is preliminary data.</text>
</comment>
<name>A0ABU4KF83_9ACTN</name>
<dbReference type="CDD" id="cd03230">
    <property type="entry name" value="ABC_DR_subfamily_A"/>
    <property type="match status" value="1"/>
</dbReference>
<protein>
    <submittedName>
        <fullName evidence="4">ABC transporter ATP-binding protein</fullName>
    </submittedName>
</protein>
<evidence type="ECO:0000256" key="2">
    <source>
        <dbReference type="ARBA" id="ARBA00022840"/>
    </source>
</evidence>
<evidence type="ECO:0000259" key="3">
    <source>
        <dbReference type="PROSITE" id="PS50893"/>
    </source>
</evidence>
<sequence length="225" mass="24824">MNEPQPRSGDDPRTARPLLAAAGIEKAYRHGTWPARRTTPVLRGVDLTLAPAEVVGIVGENGSGKSTLMKILVGALAADAGTVTHTGRLGYCPQEPVVYERLTCDEHFELFGHAYAMTSEAERRSRRAIYAALGFERYAGTRADQLSGGTLAKLNLGLALLADPEVLLLDEPYAGFDFDTYLRFWDLVAERRTAGRSVLIISHFVTDQERFDRIVELREGRAVHR</sequence>
<dbReference type="GO" id="GO:0005524">
    <property type="term" value="F:ATP binding"/>
    <property type="evidence" value="ECO:0007669"/>
    <property type="project" value="UniProtKB-KW"/>
</dbReference>
<dbReference type="InterPro" id="IPR003439">
    <property type="entry name" value="ABC_transporter-like_ATP-bd"/>
</dbReference>
<organism evidence="4 5">
    <name type="scientific">Streptomyces roseolus</name>
    <dbReference type="NCBI Taxonomy" id="67358"/>
    <lineage>
        <taxon>Bacteria</taxon>
        <taxon>Bacillati</taxon>
        <taxon>Actinomycetota</taxon>
        <taxon>Actinomycetes</taxon>
        <taxon>Kitasatosporales</taxon>
        <taxon>Streptomycetaceae</taxon>
        <taxon>Streptomyces</taxon>
    </lineage>
</organism>
<dbReference type="SMART" id="SM00382">
    <property type="entry name" value="AAA"/>
    <property type="match status" value="1"/>
</dbReference>
<dbReference type="EMBL" id="JAWJZF010000492">
    <property type="protein sequence ID" value="MDX2296433.1"/>
    <property type="molecule type" value="Genomic_DNA"/>
</dbReference>
<dbReference type="PANTHER" id="PTHR43038">
    <property type="entry name" value="ATP-BINDING CASSETTE, SUB-FAMILY H, MEMBER 1"/>
    <property type="match status" value="1"/>
</dbReference>